<dbReference type="Proteomes" id="UP000027987">
    <property type="component" value="Chromosome"/>
</dbReference>
<dbReference type="HOGENOM" id="CLU_045366_0_0_6"/>
<keyword evidence="1" id="KW-0732">Signal</keyword>
<gene>
    <name evidence="3" type="ORF">HY57_19530</name>
</gene>
<evidence type="ECO:0000256" key="1">
    <source>
        <dbReference type="SAM" id="SignalP"/>
    </source>
</evidence>
<dbReference type="EMBL" id="CP008884">
    <property type="protein sequence ID" value="AIF49285.1"/>
    <property type="molecule type" value="Genomic_DNA"/>
</dbReference>
<feature type="domain" description="Dienelactone hydrolase" evidence="2">
    <location>
        <begin position="82"/>
        <end position="202"/>
    </location>
</feature>
<dbReference type="Gene3D" id="3.40.50.1820">
    <property type="entry name" value="alpha/beta hydrolase"/>
    <property type="match status" value="2"/>
</dbReference>
<dbReference type="InterPro" id="IPR050261">
    <property type="entry name" value="FrsA_esterase"/>
</dbReference>
<feature type="signal peptide" evidence="1">
    <location>
        <begin position="1"/>
        <end position="35"/>
    </location>
</feature>
<proteinExistence type="predicted"/>
<dbReference type="GO" id="GO:0016787">
    <property type="term" value="F:hydrolase activity"/>
    <property type="evidence" value="ECO:0007669"/>
    <property type="project" value="InterPro"/>
</dbReference>
<reference evidence="3 4" key="1">
    <citation type="submission" date="2014-07" db="EMBL/GenBank/DDBJ databases">
        <title>Complete Genome Sequence of Dyella japonica Strain A8 Isolated from Malaysian Tropical Soil.</title>
        <authorList>
            <person name="Hui R.K.H."/>
            <person name="Chen J.-W."/>
            <person name="Chan K.-G."/>
            <person name="Leung F.C.C."/>
        </authorList>
    </citation>
    <scope>NUCLEOTIDE SEQUENCE [LARGE SCALE GENOMIC DNA]</scope>
    <source>
        <strain evidence="3 4">A8</strain>
    </source>
</reference>
<evidence type="ECO:0000259" key="2">
    <source>
        <dbReference type="Pfam" id="PF01738"/>
    </source>
</evidence>
<dbReference type="SUPFAM" id="SSF53474">
    <property type="entry name" value="alpha/beta-Hydrolases"/>
    <property type="match status" value="1"/>
</dbReference>
<dbReference type="Pfam" id="PF01738">
    <property type="entry name" value="DLH"/>
    <property type="match status" value="1"/>
</dbReference>
<dbReference type="AlphaFoldDB" id="A0A075K5A0"/>
<dbReference type="PANTHER" id="PTHR22946">
    <property type="entry name" value="DIENELACTONE HYDROLASE DOMAIN-CONTAINING PROTEIN-RELATED"/>
    <property type="match status" value="1"/>
</dbReference>
<keyword evidence="4" id="KW-1185">Reference proteome</keyword>
<dbReference type="InterPro" id="IPR029058">
    <property type="entry name" value="AB_hydrolase_fold"/>
</dbReference>
<dbReference type="InterPro" id="IPR002925">
    <property type="entry name" value="Dienelactn_hydro"/>
</dbReference>
<evidence type="ECO:0000313" key="3">
    <source>
        <dbReference type="EMBL" id="AIF49285.1"/>
    </source>
</evidence>
<dbReference type="InterPro" id="IPR016986">
    <property type="entry name" value="UCP031982_abhydr"/>
</dbReference>
<dbReference type="PATRIC" id="fig|1217721.7.peg.4002"/>
<dbReference type="KEGG" id="dja:HY57_19530"/>
<sequence>MPTMPLRAKARPLSLSLLCRFALLLVLILPLAAHASGTTGVGIAAIRITDPVSGTSTQGYVFYPSPLPVHGTTAMGPYHVAATPDAPAIPGAKPLVVISHGNGGSNLGHHDLAAYLASHGFVVATLNQLGDYFGDTSKVGKIEVLAGRPVQVKAAITTVLNDPHWKDLVDPARIGVAGFSAGGYTALMLAGARPRFVRFVDFCDHYPQDKDVCGHRAEAEADAARQGETIAQALAAMQGQLGRYGDTADPRVKAAFAMAPLSLLFDENSFDNVRIPVFLYYGQNDHVLPPEANAKHIAPLLKTLYAVKDIPHADHWVFLPPCSDELRKDIAPLCADPAGVDRAKAHEQINADALAFFRKTLDVKDR</sequence>
<protein>
    <recommendedName>
        <fullName evidence="2">Dienelactone hydrolase domain-containing protein</fullName>
    </recommendedName>
</protein>
<feature type="chain" id="PRO_5001706826" description="Dienelactone hydrolase domain-containing protein" evidence="1">
    <location>
        <begin position="36"/>
        <end position="366"/>
    </location>
</feature>
<evidence type="ECO:0000313" key="4">
    <source>
        <dbReference type="Proteomes" id="UP000027987"/>
    </source>
</evidence>
<organism evidence="3 4">
    <name type="scientific">Dyella japonica A8</name>
    <dbReference type="NCBI Taxonomy" id="1217721"/>
    <lineage>
        <taxon>Bacteria</taxon>
        <taxon>Pseudomonadati</taxon>
        <taxon>Pseudomonadota</taxon>
        <taxon>Gammaproteobacteria</taxon>
        <taxon>Lysobacterales</taxon>
        <taxon>Rhodanobacteraceae</taxon>
        <taxon>Dyella</taxon>
    </lineage>
</organism>
<dbReference type="RefSeq" id="WP_019464027.1">
    <property type="nucleotide sequence ID" value="NZ_ALOY01000102.1"/>
</dbReference>
<dbReference type="PIRSF" id="PIRSF031982">
    <property type="entry name" value="UCP031982_abhydr"/>
    <property type="match status" value="1"/>
</dbReference>
<accession>A0A075K5A0</accession>
<name>A0A075K5A0_9GAMM</name>